<feature type="signal peptide" evidence="7">
    <location>
        <begin position="1"/>
        <end position="27"/>
    </location>
</feature>
<dbReference type="Pfam" id="PF04347">
    <property type="entry name" value="FliO"/>
    <property type="match status" value="1"/>
</dbReference>
<evidence type="ECO:0000256" key="2">
    <source>
        <dbReference type="ARBA" id="ARBA00022692"/>
    </source>
</evidence>
<keyword evidence="9" id="KW-1185">Reference proteome</keyword>
<keyword evidence="8" id="KW-0282">Flagellum</keyword>
<proteinExistence type="inferred from homology"/>
<dbReference type="Proteomes" id="UP000536179">
    <property type="component" value="Unassembled WGS sequence"/>
</dbReference>
<dbReference type="AlphaFoldDB" id="A0A7W5E0Z4"/>
<comment type="similarity">
    <text evidence="5">Belongs to the FliO/MopB family.</text>
</comment>
<feature type="region of interest" description="Disordered" evidence="6">
    <location>
        <begin position="32"/>
        <end position="78"/>
    </location>
</feature>
<keyword evidence="1 5" id="KW-1003">Cell membrane</keyword>
<dbReference type="EMBL" id="JACHXU010000012">
    <property type="protein sequence ID" value="MBB3207769.1"/>
    <property type="molecule type" value="Genomic_DNA"/>
</dbReference>
<evidence type="ECO:0000313" key="8">
    <source>
        <dbReference type="EMBL" id="MBB3207769.1"/>
    </source>
</evidence>
<evidence type="ECO:0000313" key="9">
    <source>
        <dbReference type="Proteomes" id="UP000536179"/>
    </source>
</evidence>
<comment type="caution">
    <text evidence="8">The sequence shown here is derived from an EMBL/GenBank/DDBJ whole genome shotgun (WGS) entry which is preliminary data.</text>
</comment>
<keyword evidence="2 5" id="KW-0812">Transmembrane</keyword>
<evidence type="ECO:0000256" key="5">
    <source>
        <dbReference type="RuleBase" id="RU362064"/>
    </source>
</evidence>
<feature type="chain" id="PRO_5030617567" description="Flagellar protein" evidence="7">
    <location>
        <begin position="28"/>
        <end position="255"/>
    </location>
</feature>
<sequence length="255" mass="27016">MNRTLKHSCPLFVVTIALSLIASPALAWENQTNNLDPENDGRPQVIARSGGFPSLNPRTPSSDRPDARQGTAATPVYRVQDTDSAASESYGLNATDDIAFDPVDLDATPASSRSKMIGPLVTVASSLSIVLALFCALVWAGRKFGGGAAASKPLPASALTPLGHVMLDPRTKLLLVKCGRRILVLSQTAGGITPITEVTNPDEVRELIANCSSEAREVFERTLREIELEPVKGFTDSPPTPPASARQSGRLFATA</sequence>
<evidence type="ECO:0000256" key="6">
    <source>
        <dbReference type="SAM" id="MobiDB-lite"/>
    </source>
</evidence>
<keyword evidence="7" id="KW-0732">Signal</keyword>
<evidence type="ECO:0000256" key="3">
    <source>
        <dbReference type="ARBA" id="ARBA00022989"/>
    </source>
</evidence>
<gene>
    <name evidence="8" type="ORF">FHS27_003596</name>
</gene>
<dbReference type="RefSeq" id="WP_184306065.1">
    <property type="nucleotide sequence ID" value="NZ_JACHXU010000012.1"/>
</dbReference>
<evidence type="ECO:0000256" key="7">
    <source>
        <dbReference type="SAM" id="SignalP"/>
    </source>
</evidence>
<keyword evidence="3 5" id="KW-1133">Transmembrane helix</keyword>
<comment type="subcellular location">
    <subcellularLocation>
        <location evidence="5">Cell membrane</location>
    </subcellularLocation>
    <subcellularLocation>
        <location evidence="5">Bacterial flagellum basal body</location>
    </subcellularLocation>
</comment>
<keyword evidence="8" id="KW-0969">Cilium</keyword>
<name>A0A7W5E0Z4_9BACT</name>
<keyword evidence="8" id="KW-0966">Cell projection</keyword>
<evidence type="ECO:0000256" key="1">
    <source>
        <dbReference type="ARBA" id="ARBA00022475"/>
    </source>
</evidence>
<accession>A0A7W5E0Z4</accession>
<dbReference type="InterPro" id="IPR022781">
    <property type="entry name" value="Flagellar_biosynth_FliO"/>
</dbReference>
<keyword evidence="4 5" id="KW-0472">Membrane</keyword>
<dbReference type="GO" id="GO:0005886">
    <property type="term" value="C:plasma membrane"/>
    <property type="evidence" value="ECO:0007669"/>
    <property type="project" value="UniProtKB-SubCell"/>
</dbReference>
<protein>
    <recommendedName>
        <fullName evidence="5">Flagellar protein</fullName>
    </recommendedName>
</protein>
<organism evidence="8 9">
    <name type="scientific">Aporhodopirellula rubra</name>
    <dbReference type="NCBI Taxonomy" id="980271"/>
    <lineage>
        <taxon>Bacteria</taxon>
        <taxon>Pseudomonadati</taxon>
        <taxon>Planctomycetota</taxon>
        <taxon>Planctomycetia</taxon>
        <taxon>Pirellulales</taxon>
        <taxon>Pirellulaceae</taxon>
        <taxon>Aporhodopirellula</taxon>
    </lineage>
</organism>
<reference evidence="8 9" key="1">
    <citation type="submission" date="2020-08" db="EMBL/GenBank/DDBJ databases">
        <title>Genomic Encyclopedia of Type Strains, Phase III (KMG-III): the genomes of soil and plant-associated and newly described type strains.</title>
        <authorList>
            <person name="Whitman W."/>
        </authorList>
    </citation>
    <scope>NUCLEOTIDE SEQUENCE [LARGE SCALE GENOMIC DNA]</scope>
    <source>
        <strain evidence="8 9">CECT 8075</strain>
    </source>
</reference>
<evidence type="ECO:0000256" key="4">
    <source>
        <dbReference type="ARBA" id="ARBA00023136"/>
    </source>
</evidence>
<dbReference type="GO" id="GO:0009425">
    <property type="term" value="C:bacterial-type flagellum basal body"/>
    <property type="evidence" value="ECO:0007669"/>
    <property type="project" value="UniProtKB-SubCell"/>
</dbReference>
<dbReference type="NCBIfam" id="TIGR03500">
    <property type="entry name" value="FliO_TIGR"/>
    <property type="match status" value="1"/>
</dbReference>
<feature type="transmembrane region" description="Helical" evidence="5">
    <location>
        <begin position="116"/>
        <end position="140"/>
    </location>
</feature>
<feature type="region of interest" description="Disordered" evidence="6">
    <location>
        <begin position="232"/>
        <end position="255"/>
    </location>
</feature>
<dbReference type="GO" id="GO:0044781">
    <property type="term" value="P:bacterial-type flagellum organization"/>
    <property type="evidence" value="ECO:0007669"/>
    <property type="project" value="UniProtKB-UniRule"/>
</dbReference>
<keyword evidence="5" id="KW-0975">Bacterial flagellum</keyword>